<dbReference type="AlphaFoldDB" id="A0A8X6QB53"/>
<evidence type="ECO:0000313" key="1">
    <source>
        <dbReference type="EMBL" id="GFU04798.1"/>
    </source>
</evidence>
<comment type="caution">
    <text evidence="1">The sequence shown here is derived from an EMBL/GenBank/DDBJ whole genome shotgun (WGS) entry which is preliminary data.</text>
</comment>
<organism evidence="1 2">
    <name type="scientific">Nephila pilipes</name>
    <name type="common">Giant wood spider</name>
    <name type="synonym">Nephila maculata</name>
    <dbReference type="NCBI Taxonomy" id="299642"/>
    <lineage>
        <taxon>Eukaryota</taxon>
        <taxon>Metazoa</taxon>
        <taxon>Ecdysozoa</taxon>
        <taxon>Arthropoda</taxon>
        <taxon>Chelicerata</taxon>
        <taxon>Arachnida</taxon>
        <taxon>Araneae</taxon>
        <taxon>Araneomorphae</taxon>
        <taxon>Entelegynae</taxon>
        <taxon>Araneoidea</taxon>
        <taxon>Nephilidae</taxon>
        <taxon>Nephila</taxon>
    </lineage>
</organism>
<dbReference type="Proteomes" id="UP000887013">
    <property type="component" value="Unassembled WGS sequence"/>
</dbReference>
<name>A0A8X6QB53_NEPPI</name>
<gene>
    <name evidence="1" type="ORF">NPIL_241071</name>
</gene>
<keyword evidence="2" id="KW-1185">Reference proteome</keyword>
<proteinExistence type="predicted"/>
<dbReference type="OrthoDB" id="6430771at2759"/>
<reference evidence="1" key="1">
    <citation type="submission" date="2020-08" db="EMBL/GenBank/DDBJ databases">
        <title>Multicomponent nature underlies the extraordinary mechanical properties of spider dragline silk.</title>
        <authorList>
            <person name="Kono N."/>
            <person name="Nakamura H."/>
            <person name="Mori M."/>
            <person name="Yoshida Y."/>
            <person name="Ohtoshi R."/>
            <person name="Malay A.D."/>
            <person name="Moran D.A.P."/>
            <person name="Tomita M."/>
            <person name="Numata K."/>
            <person name="Arakawa K."/>
        </authorList>
    </citation>
    <scope>NUCLEOTIDE SEQUENCE</scope>
</reference>
<sequence>MELVLGLKYMKKTRRRNGSYTLPSPNVRTPSHSIALKFDDKETRNERKIMDELTPIRKPFDHNYSVGQYVTTDELLPGFRGKYSFRQYIPSLA</sequence>
<evidence type="ECO:0000313" key="2">
    <source>
        <dbReference type="Proteomes" id="UP000887013"/>
    </source>
</evidence>
<accession>A0A8X6QB53</accession>
<protein>
    <submittedName>
        <fullName evidence="1">Uncharacterized protein</fullName>
    </submittedName>
</protein>
<dbReference type="EMBL" id="BMAW01077131">
    <property type="protein sequence ID" value="GFU04798.1"/>
    <property type="molecule type" value="Genomic_DNA"/>
</dbReference>